<dbReference type="Proteomes" id="UP000267096">
    <property type="component" value="Unassembled WGS sequence"/>
</dbReference>
<feature type="signal peptide" evidence="3">
    <location>
        <begin position="1"/>
        <end position="22"/>
    </location>
</feature>
<dbReference type="GO" id="GO:0016020">
    <property type="term" value="C:membrane"/>
    <property type="evidence" value="ECO:0007669"/>
    <property type="project" value="InterPro"/>
</dbReference>
<evidence type="ECO:0000256" key="1">
    <source>
        <dbReference type="SAM" id="MobiDB-lite"/>
    </source>
</evidence>
<reference evidence="7" key="1">
    <citation type="submission" date="2017-02" db="UniProtKB">
        <authorList>
            <consortium name="WormBaseParasite"/>
        </authorList>
    </citation>
    <scope>IDENTIFICATION</scope>
</reference>
<feature type="domain" description="Notch NOD" evidence="4">
    <location>
        <begin position="1"/>
        <end position="41"/>
    </location>
</feature>
<dbReference type="GO" id="GO:0030154">
    <property type="term" value="P:cell differentiation"/>
    <property type="evidence" value="ECO:0007669"/>
    <property type="project" value="InterPro"/>
</dbReference>
<evidence type="ECO:0000259" key="4">
    <source>
        <dbReference type="Pfam" id="PF06816"/>
    </source>
</evidence>
<feature type="region of interest" description="Disordered" evidence="1">
    <location>
        <begin position="53"/>
        <end position="83"/>
    </location>
</feature>
<evidence type="ECO:0000313" key="7">
    <source>
        <dbReference type="WBParaSite" id="ASIM_0000404501-mRNA-1"/>
    </source>
</evidence>
<organism evidence="7">
    <name type="scientific">Anisakis simplex</name>
    <name type="common">Herring worm</name>
    <dbReference type="NCBI Taxonomy" id="6269"/>
    <lineage>
        <taxon>Eukaryota</taxon>
        <taxon>Metazoa</taxon>
        <taxon>Ecdysozoa</taxon>
        <taxon>Nematoda</taxon>
        <taxon>Chromadorea</taxon>
        <taxon>Rhabditida</taxon>
        <taxon>Spirurina</taxon>
        <taxon>Ascaridomorpha</taxon>
        <taxon>Ascaridoidea</taxon>
        <taxon>Anisakidae</taxon>
        <taxon>Anisakis</taxon>
        <taxon>Anisakis simplex complex</taxon>
    </lineage>
</organism>
<evidence type="ECO:0000256" key="2">
    <source>
        <dbReference type="SAM" id="Phobius"/>
    </source>
</evidence>
<evidence type="ECO:0000256" key="3">
    <source>
        <dbReference type="SAM" id="SignalP"/>
    </source>
</evidence>
<protein>
    <submittedName>
        <fullName evidence="7">NOD domain-containing protein</fullName>
    </submittedName>
</protein>
<dbReference type="Pfam" id="PF06816">
    <property type="entry name" value="NOD"/>
    <property type="match status" value="1"/>
</dbReference>
<keyword evidence="2" id="KW-1133">Transmembrane helix</keyword>
<dbReference type="WBParaSite" id="ASIM_0000404501-mRNA-1">
    <property type="protein sequence ID" value="ASIM_0000404501-mRNA-1"/>
    <property type="gene ID" value="ASIM_0000404501"/>
</dbReference>
<dbReference type="EMBL" id="UYRR01006329">
    <property type="protein sequence ID" value="VDK22528.1"/>
    <property type="molecule type" value="Genomic_DNA"/>
</dbReference>
<keyword evidence="2" id="KW-0472">Membrane</keyword>
<keyword evidence="2" id="KW-0812">Transmembrane</keyword>
<gene>
    <name evidence="5" type="ORF">ASIM_LOCUS3868</name>
</gene>
<proteinExistence type="predicted"/>
<evidence type="ECO:0000313" key="6">
    <source>
        <dbReference type="Proteomes" id="UP000267096"/>
    </source>
</evidence>
<name>A0A0M3J8Y6_ANISI</name>
<feature type="transmembrane region" description="Helical" evidence="2">
    <location>
        <begin position="159"/>
        <end position="181"/>
    </location>
</feature>
<sequence length="207" mass="22195">MEPRRVLARLSGLLFGISRLLRAPVDVAHDVDGKPMLYEWSLHRQLAPQLDHTGGWGSGRQLDQSTSQVSGSQVDQSSGPAGIKAPNSTLGTLIVLSVGTSSPSCSLDRQCFTSIVDVAEFLSTWQSSQALHQMGIPVYSARADTRAGRPSSGTAPTRVLVLLSLAVFGTAVSCVLAIQVVRKRKIVHVARTWFPPAATHHDTCKIC</sequence>
<keyword evidence="6" id="KW-1185">Reference proteome</keyword>
<dbReference type="AlphaFoldDB" id="A0A0M3J8Y6"/>
<keyword evidence="3" id="KW-0732">Signal</keyword>
<evidence type="ECO:0000313" key="5">
    <source>
        <dbReference type="EMBL" id="VDK22528.1"/>
    </source>
</evidence>
<reference evidence="5 6" key="2">
    <citation type="submission" date="2018-11" db="EMBL/GenBank/DDBJ databases">
        <authorList>
            <consortium name="Pathogen Informatics"/>
        </authorList>
    </citation>
    <scope>NUCLEOTIDE SEQUENCE [LARGE SCALE GENOMIC DNA]</scope>
</reference>
<dbReference type="Gene3D" id="3.30.70.3310">
    <property type="match status" value="1"/>
</dbReference>
<feature type="chain" id="PRO_5043120852" evidence="3">
    <location>
        <begin position="23"/>
        <end position="207"/>
    </location>
</feature>
<feature type="compositionally biased region" description="Low complexity" evidence="1">
    <location>
        <begin position="63"/>
        <end position="79"/>
    </location>
</feature>
<accession>A0A0M3J8Y6</accession>
<dbReference type="InterPro" id="IPR010660">
    <property type="entry name" value="Notch_NOD_dom"/>
</dbReference>